<feature type="compositionally biased region" description="Polar residues" evidence="1">
    <location>
        <begin position="158"/>
        <end position="177"/>
    </location>
</feature>
<evidence type="ECO:0000313" key="3">
    <source>
        <dbReference type="Proteomes" id="UP001501637"/>
    </source>
</evidence>
<evidence type="ECO:0000313" key="2">
    <source>
        <dbReference type="EMBL" id="GAA3092317.1"/>
    </source>
</evidence>
<sequence>MIPTSSRSRPGAVPEPSRPYAEEVTRHPGTLRIGVLTQAWGGRRTTTPVAEALSCTVRLLESLGHQVEEAKVGLGVDRQEFVLANARLMTANLTASVRRPCRSFPCPWAPMARAGGEALDGHGWVERLNDRSPFTMAFNVAGTPAMQAHGRSEPPRSVQGTTRAGVTRVNSAPQRSAQGRERSSTIRNPN</sequence>
<organism evidence="2 3">
    <name type="scientific">Streptomyces rectiviolaceus</name>
    <dbReference type="NCBI Taxonomy" id="332591"/>
    <lineage>
        <taxon>Bacteria</taxon>
        <taxon>Bacillati</taxon>
        <taxon>Actinomycetota</taxon>
        <taxon>Actinomycetes</taxon>
        <taxon>Kitasatosporales</taxon>
        <taxon>Streptomycetaceae</taxon>
        <taxon>Streptomyces</taxon>
    </lineage>
</organism>
<dbReference type="SUPFAM" id="SSF75304">
    <property type="entry name" value="Amidase signature (AS) enzymes"/>
    <property type="match status" value="1"/>
</dbReference>
<feature type="region of interest" description="Disordered" evidence="1">
    <location>
        <begin position="1"/>
        <end position="22"/>
    </location>
</feature>
<evidence type="ECO:0000256" key="1">
    <source>
        <dbReference type="SAM" id="MobiDB-lite"/>
    </source>
</evidence>
<proteinExistence type="predicted"/>
<comment type="caution">
    <text evidence="2">The sequence shown here is derived from an EMBL/GenBank/DDBJ whole genome shotgun (WGS) entry which is preliminary data.</text>
</comment>
<reference evidence="3" key="1">
    <citation type="journal article" date="2019" name="Int. J. Syst. Evol. Microbiol.">
        <title>The Global Catalogue of Microorganisms (GCM) 10K type strain sequencing project: providing services to taxonomists for standard genome sequencing and annotation.</title>
        <authorList>
            <consortium name="The Broad Institute Genomics Platform"/>
            <consortium name="The Broad Institute Genome Sequencing Center for Infectious Disease"/>
            <person name="Wu L."/>
            <person name="Ma J."/>
        </authorList>
    </citation>
    <scope>NUCLEOTIDE SEQUENCE [LARGE SCALE GENOMIC DNA]</scope>
    <source>
        <strain evidence="3">JCM 9092</strain>
    </source>
</reference>
<keyword evidence="3" id="KW-1185">Reference proteome</keyword>
<feature type="region of interest" description="Disordered" evidence="1">
    <location>
        <begin position="145"/>
        <end position="190"/>
    </location>
</feature>
<gene>
    <name evidence="2" type="ORF">GCM10010449_15090</name>
</gene>
<dbReference type="EMBL" id="BAAAUG010000022">
    <property type="protein sequence ID" value="GAA3092317.1"/>
    <property type="molecule type" value="Genomic_DNA"/>
</dbReference>
<name>A0ABP6M9P4_9ACTN</name>
<dbReference type="Gene3D" id="3.90.1300.10">
    <property type="entry name" value="Amidase signature (AS) domain"/>
    <property type="match status" value="1"/>
</dbReference>
<dbReference type="Proteomes" id="UP001501637">
    <property type="component" value="Unassembled WGS sequence"/>
</dbReference>
<accession>A0ABP6M9P4</accession>
<evidence type="ECO:0008006" key="4">
    <source>
        <dbReference type="Google" id="ProtNLM"/>
    </source>
</evidence>
<protein>
    <recommendedName>
        <fullName evidence="4">Amidase domain-containing protein</fullName>
    </recommendedName>
</protein>
<dbReference type="InterPro" id="IPR036928">
    <property type="entry name" value="AS_sf"/>
</dbReference>